<keyword evidence="4" id="KW-1185">Reference proteome</keyword>
<dbReference type="InterPro" id="IPR050300">
    <property type="entry name" value="GDXG_lipolytic_enzyme"/>
</dbReference>
<organism evidence="3 4">
    <name type="scientific">Aporhodopirellula aestuarii</name>
    <dbReference type="NCBI Taxonomy" id="2950107"/>
    <lineage>
        <taxon>Bacteria</taxon>
        <taxon>Pseudomonadati</taxon>
        <taxon>Planctomycetota</taxon>
        <taxon>Planctomycetia</taxon>
        <taxon>Pirellulales</taxon>
        <taxon>Pirellulaceae</taxon>
        <taxon>Aporhodopirellula</taxon>
    </lineage>
</organism>
<evidence type="ECO:0000256" key="1">
    <source>
        <dbReference type="ARBA" id="ARBA00022801"/>
    </source>
</evidence>
<dbReference type="InterPro" id="IPR029058">
    <property type="entry name" value="AB_hydrolase_fold"/>
</dbReference>
<dbReference type="Proteomes" id="UP001202961">
    <property type="component" value="Unassembled WGS sequence"/>
</dbReference>
<evidence type="ECO:0000259" key="2">
    <source>
        <dbReference type="Pfam" id="PF00326"/>
    </source>
</evidence>
<dbReference type="Pfam" id="PF00326">
    <property type="entry name" value="Peptidase_S9"/>
    <property type="match status" value="1"/>
</dbReference>
<feature type="domain" description="Peptidase S9 prolyl oligopeptidase catalytic" evidence="2">
    <location>
        <begin position="175"/>
        <end position="311"/>
    </location>
</feature>
<evidence type="ECO:0000313" key="4">
    <source>
        <dbReference type="Proteomes" id="UP001202961"/>
    </source>
</evidence>
<reference evidence="3 4" key="1">
    <citation type="journal article" date="2022" name="Syst. Appl. Microbiol.">
        <title>Rhodopirellula aestuarii sp. nov., a novel member of the genus Rhodopirellula isolated from brackish sediments collected in the Tagus River estuary, Portugal.</title>
        <authorList>
            <person name="Vitorino I.R."/>
            <person name="Klimek D."/>
            <person name="Calusinska M."/>
            <person name="Lobo-da-Cunha A."/>
            <person name="Vasconcelos V."/>
            <person name="Lage O.M."/>
        </authorList>
    </citation>
    <scope>NUCLEOTIDE SEQUENCE [LARGE SCALE GENOMIC DNA]</scope>
    <source>
        <strain evidence="3 4">ICT_H3.1</strain>
    </source>
</reference>
<dbReference type="EMBL" id="JAMQBK010000016">
    <property type="protein sequence ID" value="MCM2370104.1"/>
    <property type="molecule type" value="Genomic_DNA"/>
</dbReference>
<protein>
    <submittedName>
        <fullName evidence="3">Alpha/beta hydrolase</fullName>
    </submittedName>
</protein>
<dbReference type="GO" id="GO:0016787">
    <property type="term" value="F:hydrolase activity"/>
    <property type="evidence" value="ECO:0007669"/>
    <property type="project" value="UniProtKB-KW"/>
</dbReference>
<dbReference type="PANTHER" id="PTHR48081:SF6">
    <property type="entry name" value="PEPTIDASE S9 PROLYL OLIGOPEPTIDASE CATALYTIC DOMAIN-CONTAINING PROTEIN"/>
    <property type="match status" value="1"/>
</dbReference>
<dbReference type="PANTHER" id="PTHR48081">
    <property type="entry name" value="AB HYDROLASE SUPERFAMILY PROTEIN C4A8.06C"/>
    <property type="match status" value="1"/>
</dbReference>
<dbReference type="InterPro" id="IPR001375">
    <property type="entry name" value="Peptidase_S9_cat"/>
</dbReference>
<name>A0ABT0U0E1_9BACT</name>
<keyword evidence="1 3" id="KW-0378">Hydrolase</keyword>
<dbReference type="SUPFAM" id="SSF53474">
    <property type="entry name" value="alpha/beta-Hydrolases"/>
    <property type="match status" value="1"/>
</dbReference>
<proteinExistence type="predicted"/>
<accession>A0ABT0U0E1</accession>
<gene>
    <name evidence="3" type="ORF">NB063_05635</name>
</gene>
<evidence type="ECO:0000313" key="3">
    <source>
        <dbReference type="EMBL" id="MCM2370104.1"/>
    </source>
</evidence>
<dbReference type="Gene3D" id="3.40.50.1820">
    <property type="entry name" value="alpha/beta hydrolase"/>
    <property type="match status" value="1"/>
</dbReference>
<comment type="caution">
    <text evidence="3">The sequence shown here is derived from an EMBL/GenBank/DDBJ whole genome shotgun (WGS) entry which is preliminary data.</text>
</comment>
<sequence length="342" mass="37375">MLRSVRLRRGRHFKTTLSGVVIINPRQFYRLLAVLTAFHCASYWIADATIFADDNLPPADAVVRVWPGNAPEWIEPEKSEQDTTGENGRSVAGHPVIRLGFVREVQLHVFSATAADGTPSPTTVVICPGGGFNILAWDLEGTEVARLFQAGGVNAAVLKYRVPIRGVDPKWRPAVQDIQRAVSLVRAGKVTNSVPEHVGVLGFSAGGNAAFHAATIGERLYKSVDTADASISPPDFAALIYPAWIVQDEHPDQFREDVEINAQTPPMFFAHAENDKHLVQNSVTPFLKLHAAGVPAALHVFTGSGHGFGARLDGRADDLWPELCLRWIRDNDWLSPTNTKTQ</sequence>
<dbReference type="RefSeq" id="WP_250927775.1">
    <property type="nucleotide sequence ID" value="NZ_JAMQBK010000016.1"/>
</dbReference>